<dbReference type="AlphaFoldDB" id="A0A9W4RQ67"/>
<proteinExistence type="predicted"/>
<keyword evidence="3" id="KW-1185">Reference proteome</keyword>
<name>A0A9W4RQ67_9PEZI</name>
<evidence type="ECO:0000313" key="2">
    <source>
        <dbReference type="EMBL" id="CAI0645438.1"/>
    </source>
</evidence>
<feature type="compositionally biased region" description="Basic and acidic residues" evidence="1">
    <location>
        <begin position="67"/>
        <end position="76"/>
    </location>
</feature>
<protein>
    <submittedName>
        <fullName evidence="2">Uncharacterized protein</fullName>
    </submittedName>
</protein>
<accession>A0A9W4RQ67</accession>
<evidence type="ECO:0000313" key="3">
    <source>
        <dbReference type="Proteomes" id="UP001152533"/>
    </source>
</evidence>
<organism evidence="2 3">
    <name type="scientific">Colletotrichum noveboracense</name>
    <dbReference type="NCBI Taxonomy" id="2664923"/>
    <lineage>
        <taxon>Eukaryota</taxon>
        <taxon>Fungi</taxon>
        <taxon>Dikarya</taxon>
        <taxon>Ascomycota</taxon>
        <taxon>Pezizomycotina</taxon>
        <taxon>Sordariomycetes</taxon>
        <taxon>Hypocreomycetidae</taxon>
        <taxon>Glomerellales</taxon>
        <taxon>Glomerellaceae</taxon>
        <taxon>Colletotrichum</taxon>
        <taxon>Colletotrichum gloeosporioides species complex</taxon>
    </lineage>
</organism>
<feature type="region of interest" description="Disordered" evidence="1">
    <location>
        <begin position="56"/>
        <end position="76"/>
    </location>
</feature>
<feature type="region of interest" description="Disordered" evidence="1">
    <location>
        <begin position="1"/>
        <end position="21"/>
    </location>
</feature>
<dbReference type="EMBL" id="CAMGZC010000242">
    <property type="protein sequence ID" value="CAI0645438.1"/>
    <property type="molecule type" value="Genomic_DNA"/>
</dbReference>
<comment type="caution">
    <text evidence="2">The sequence shown here is derived from an EMBL/GenBank/DDBJ whole genome shotgun (WGS) entry which is preliminary data.</text>
</comment>
<reference evidence="2" key="1">
    <citation type="submission" date="2022-08" db="EMBL/GenBank/DDBJ databases">
        <authorList>
            <person name="Giroux E."/>
            <person name="Giroux E."/>
        </authorList>
    </citation>
    <scope>NUCLEOTIDE SEQUENCE</scope>
    <source>
        <strain evidence="2">H1091258</strain>
    </source>
</reference>
<evidence type="ECO:0000256" key="1">
    <source>
        <dbReference type="SAM" id="MobiDB-lite"/>
    </source>
</evidence>
<dbReference type="Proteomes" id="UP001152533">
    <property type="component" value="Unassembled WGS sequence"/>
</dbReference>
<gene>
    <name evidence="2" type="ORF">CGXH109_LOCUS45314</name>
</gene>
<sequence>MSTTVDKRSRPKYVPTSPIPPTPHDRYVALMAYTCVESEETSSSPRRIAITITSESPPQPKLIHPNRNHDAVLMDG</sequence>